<evidence type="ECO:0000313" key="2">
    <source>
        <dbReference type="Proteomes" id="UP000316733"/>
    </source>
</evidence>
<protein>
    <submittedName>
        <fullName evidence="1">Baseplate wedge</fullName>
    </submittedName>
</protein>
<accession>A0A4Y5JV55</accession>
<dbReference type="Proteomes" id="UP000316733">
    <property type="component" value="Segment"/>
</dbReference>
<gene>
    <name evidence="1" type="ORF">EST35_0129</name>
</gene>
<name>A0A4Y5JV55_9CAUD</name>
<keyword evidence="2" id="KW-1185">Reference proteome</keyword>
<reference evidence="2" key="1">
    <citation type="journal article" date="2020" name="bioRxiv">
        <title>Integrative omics analysis of Pseudomonas aeruginosa virus PA5oct highlights the molecular complexity of jumbo phages.</title>
        <authorList>
            <person name="Lood C."/>
            <person name="Danis-Wlodarczyk K."/>
            <person name="Blasdel B.G."/>
            <person name="Jang H.B."/>
            <person name="Vandenheuvel D."/>
            <person name="Briers Y."/>
            <person name="Noben J.-P."/>
            <person name="van Noort V."/>
            <person name="Drulis-Kawa Z."/>
            <person name="Lavigne R."/>
        </authorList>
    </citation>
    <scope>NUCLEOTIDE SEQUENCE [LARGE SCALE GENOMIC DNA]</scope>
</reference>
<proteinExistence type="predicted"/>
<organism evidence="1 2">
    <name type="scientific">Pseudomonas phage vB_PaeM_PA5oct</name>
    <dbReference type="NCBI Taxonomy" id="2163605"/>
    <lineage>
        <taxon>Viruses</taxon>
        <taxon>Duplodnaviria</taxon>
        <taxon>Heunggongvirae</taxon>
        <taxon>Uroviricota</taxon>
        <taxon>Caudoviricetes</taxon>
        <taxon>Arenbergviridae</taxon>
        <taxon>Wroclawvirus</taxon>
        <taxon>Wroclawvirus PA5oct</taxon>
    </lineage>
</organism>
<evidence type="ECO:0000313" key="1">
    <source>
        <dbReference type="EMBL" id="QCG76011.1"/>
    </source>
</evidence>
<sequence>MSQDVRQSNLFAAEDYRKIYKSFKDVDFKAYDFDSLKTALVNYVQIHYPEDFNDYIESSEFIAIIELLAYLGTSLAFRMDLNSRENFMDTAERRDSIIRLARMINYQPKRNIPAKGLFKLIGVQTSEPVTDSQERNLNNRTVFWNDPNDIDSYDKFITILNAAFASTNPFGRPFKSGTVGNIPTSLYQLNNVKRVNVAFPIPIVVNNVALPFEVVNSDFDETFTERQPDPDDAFHVIYRNDGQGLDSANTGFFLQFKQGTLAFKDFAFDFPVQNRIIDINDRNINETDVWVQEINEIGTVEEKWTKVPNVSGGTNIIYNSINLGIRNIFEVVSRVNDQISVKFSDGNFGTIPTGTFRVWYRVSSNTTFTLRPEEASGMELVIPYIGADSQQYDLRLIFSLEQTISNSSPTETNDEIKTRAPQVYYTQDRMVNNEDYNVFPLTQGSSIAKVHAINRTHSGHSRYIDINDPTGFHQNLNIFGEDGSIYNQSTVPSTTVAMGDKLVSENIVVRNNLQTFIRNQDLINFYWNNYLSEYIRYRQNPTPNPINTSIVRPGVPNIFRYTSTQAKWVTYPSSDATNTGYLVKGSTNYIYPTNYNNRPEGEFRFLSVGSKIKFTNGTEYKEVTVKSITNPVSQGDATTDNEFIATRLNASLFVFDIEIPANWYVDSVYPRYKTTFDTEETTDIANQLFRRNEFGLKYDIDVDPEGSWFIVLGVPTTNLDNFEFDLSLSQPAVRKDWMLVLTYSTETDNYTFLSRGTKFIFETNGTVEFYYDTDETEFDINTGSAQRDEIEILGINTGPTIVENWQFIGNGQWRLVNGIVSLTYPDNKIILKYRDTLPKEIQYWQNGILLPGALPTGAASAGVLDAEYVGQQVNDIIRIFYSNQGQLGNSIVWNSFQTFIESDGYSDPRKIVVVPADRDRDGIPDNTFIFEQFVSPTDLVFHEKTTDYDGYEYNRLWQASWLDLRQQNPNSLDFNYNDVVARDLVLIASAAESSFKSLLRTKVLEAIYSDNYNSNNSVDGTTIFIERIENDGINIVTQNLDSPGSRIFETIRINNGNNQTINEITGITAAKANSSSLAQFMTLTASYAVLSYVFDDDHSVSNGRGYTQNEDSQFYPLHYKWKHYAPSDNRIDPSISNIVDMVTLTQSYYDDILKWKNQNLPIERFPESPTTEELRIQFGDLSTYKMLSDQIVFQPARFKVLFGQQAREEYKCTFKVVKVGSTTLTDNEIKSKVVSAIDEYFNINNWDFGESFYYTELAAYIHQTLAGVIGSVVIVPIEQTSKFGNLFQIRAESDELFISTATVANVEIVNNLTEMNMRI</sequence>
<dbReference type="EMBL" id="MK797984">
    <property type="protein sequence ID" value="QCG76011.1"/>
    <property type="molecule type" value="Genomic_DNA"/>
</dbReference>